<accession>A0A7X8THV4</accession>
<organism evidence="3 4">
    <name type="scientific">Nesterenkonia sedimenti</name>
    <dbReference type="NCBI Taxonomy" id="1463632"/>
    <lineage>
        <taxon>Bacteria</taxon>
        <taxon>Bacillati</taxon>
        <taxon>Actinomycetota</taxon>
        <taxon>Actinomycetes</taxon>
        <taxon>Micrococcales</taxon>
        <taxon>Micrococcaceae</taxon>
        <taxon>Nesterenkonia</taxon>
    </lineage>
</organism>
<keyword evidence="4" id="KW-1185">Reference proteome</keyword>
<sequence length="109" mass="10579">MLTAVVTVPEDTEPGDYTLTAVGQDSGVTGEAALTVTEPVDPGPVGDTDPGPAPGPGADAKGPQGDELAATGMTARDAGLASGLLLLIGGGLAALGYKNRIGHRGAEEA</sequence>
<evidence type="ECO:0000256" key="2">
    <source>
        <dbReference type="SAM" id="Phobius"/>
    </source>
</evidence>
<feature type="region of interest" description="Disordered" evidence="1">
    <location>
        <begin position="1"/>
        <end position="67"/>
    </location>
</feature>
<keyword evidence="2" id="KW-0812">Transmembrane</keyword>
<comment type="caution">
    <text evidence="3">The sequence shown here is derived from an EMBL/GenBank/DDBJ whole genome shotgun (WGS) entry which is preliminary data.</text>
</comment>
<proteinExistence type="predicted"/>
<dbReference type="AlphaFoldDB" id="A0A7X8THV4"/>
<reference evidence="3 4" key="1">
    <citation type="submission" date="2020-04" db="EMBL/GenBank/DDBJ databases">
        <title>Nesterenkonia sp. nov., isolated from marine sediment.</title>
        <authorList>
            <person name="Zhang G."/>
        </authorList>
    </citation>
    <scope>NUCLEOTIDE SEQUENCE [LARGE SCALE GENOMIC DNA]</scope>
    <source>
        <strain evidence="3 4">MY13</strain>
    </source>
</reference>
<dbReference type="Proteomes" id="UP000523139">
    <property type="component" value="Unassembled WGS sequence"/>
</dbReference>
<keyword evidence="2" id="KW-0472">Membrane</keyword>
<feature type="transmembrane region" description="Helical" evidence="2">
    <location>
        <begin position="78"/>
        <end position="97"/>
    </location>
</feature>
<evidence type="ECO:0008006" key="5">
    <source>
        <dbReference type="Google" id="ProtNLM"/>
    </source>
</evidence>
<evidence type="ECO:0000313" key="3">
    <source>
        <dbReference type="EMBL" id="NLS09027.1"/>
    </source>
</evidence>
<gene>
    <name evidence="3" type="ORF">HGQ17_03225</name>
</gene>
<evidence type="ECO:0000313" key="4">
    <source>
        <dbReference type="Proteomes" id="UP000523139"/>
    </source>
</evidence>
<name>A0A7X8THV4_9MICC</name>
<protein>
    <recommendedName>
        <fullName evidence="5">LPXTG cell wall anchor domain-containing protein</fullName>
    </recommendedName>
</protein>
<feature type="compositionally biased region" description="Low complexity" evidence="1">
    <location>
        <begin position="39"/>
        <end position="66"/>
    </location>
</feature>
<evidence type="ECO:0000256" key="1">
    <source>
        <dbReference type="SAM" id="MobiDB-lite"/>
    </source>
</evidence>
<keyword evidence="2" id="KW-1133">Transmembrane helix</keyword>
<dbReference type="RefSeq" id="WP_168886530.1">
    <property type="nucleotide sequence ID" value="NZ_JABAHY010000002.1"/>
</dbReference>
<dbReference type="EMBL" id="JABAHY010000002">
    <property type="protein sequence ID" value="NLS09027.1"/>
    <property type="molecule type" value="Genomic_DNA"/>
</dbReference>